<dbReference type="Proteomes" id="UP000472580">
    <property type="component" value="Unassembled WGS sequence"/>
</dbReference>
<dbReference type="PANTHER" id="PTHR36573">
    <property type="entry name" value="INTERMEMBRANE PHOSPHOLIPID TRANSPORT SYSTEM BINDING PROTEIN MLAC"/>
    <property type="match status" value="1"/>
</dbReference>
<dbReference type="RefSeq" id="WP_160335602.1">
    <property type="nucleotide sequence ID" value="NZ_CALPCR010000006.1"/>
</dbReference>
<protein>
    <submittedName>
        <fullName evidence="2">ABC transporter substrate-binding protein</fullName>
    </submittedName>
</protein>
<comment type="caution">
    <text evidence="2">The sequence shown here is derived from an EMBL/GenBank/DDBJ whole genome shotgun (WGS) entry which is preliminary data.</text>
</comment>
<name>A0A6L6YHR2_9BURK</name>
<organism evidence="2 3">
    <name type="scientific">Parasutterella muris</name>
    <dbReference type="NCBI Taxonomy" id="2565572"/>
    <lineage>
        <taxon>Bacteria</taxon>
        <taxon>Pseudomonadati</taxon>
        <taxon>Pseudomonadota</taxon>
        <taxon>Betaproteobacteria</taxon>
        <taxon>Burkholderiales</taxon>
        <taxon>Sutterellaceae</taxon>
        <taxon>Parasutterella</taxon>
    </lineage>
</organism>
<dbReference type="PANTHER" id="PTHR36573:SF1">
    <property type="entry name" value="INTERMEMBRANE PHOSPHOLIPID TRANSPORT SYSTEM BINDING PROTEIN MLAC"/>
    <property type="match status" value="1"/>
</dbReference>
<keyword evidence="1" id="KW-0732">Signal</keyword>
<dbReference type="InterPro" id="IPR008869">
    <property type="entry name" value="MlaC/ttg2D"/>
</dbReference>
<sequence>MKKILNLICSAAAALMISGTAMAADMNLPPEQLVESVSVEVLEQIKKDPELSKADPMHVNRLVDENILPYTDFETMTRMAVGPSWRKATAEERKGIMTSFRKLLTNVYSGALKEASGYSVKMGTAQKGGDPRLVIVRTQLVSSSHDPIKLDYRLMDKNGQWKIFDVNVGGVWLVENYRSQFASVISNSGIKGLIAQLSERASKVGTGK</sequence>
<dbReference type="InterPro" id="IPR042245">
    <property type="entry name" value="Tgt2/MlaC_sf"/>
</dbReference>
<reference evidence="2 3" key="1">
    <citation type="submission" date="2019-12" db="EMBL/GenBank/DDBJ databases">
        <title>Microbes associate with the intestines of laboratory mice.</title>
        <authorList>
            <person name="Navarre W."/>
            <person name="Wong E."/>
        </authorList>
    </citation>
    <scope>NUCLEOTIDE SEQUENCE [LARGE SCALE GENOMIC DNA]</scope>
    <source>
        <strain evidence="2 3">NM82_D38</strain>
    </source>
</reference>
<dbReference type="PIRSF" id="PIRSF004649">
    <property type="entry name" value="MlaC"/>
    <property type="match status" value="1"/>
</dbReference>
<dbReference type="EMBL" id="WSRP01000023">
    <property type="protein sequence ID" value="MVX57176.1"/>
    <property type="molecule type" value="Genomic_DNA"/>
</dbReference>
<gene>
    <name evidence="2" type="ORF">E5987_08140</name>
</gene>
<dbReference type="AlphaFoldDB" id="A0A6L6YHR2"/>
<proteinExistence type="predicted"/>
<dbReference type="OrthoDB" id="9798905at2"/>
<keyword evidence="3" id="KW-1185">Reference proteome</keyword>
<evidence type="ECO:0000313" key="2">
    <source>
        <dbReference type="EMBL" id="MVX57176.1"/>
    </source>
</evidence>
<dbReference type="Gene3D" id="3.10.450.710">
    <property type="entry name" value="Tgt2/MlaC"/>
    <property type="match status" value="1"/>
</dbReference>
<evidence type="ECO:0000313" key="3">
    <source>
        <dbReference type="Proteomes" id="UP000472580"/>
    </source>
</evidence>
<dbReference type="Pfam" id="PF05494">
    <property type="entry name" value="MlaC"/>
    <property type="match status" value="1"/>
</dbReference>
<accession>A0A6L6YHR2</accession>
<evidence type="ECO:0000256" key="1">
    <source>
        <dbReference type="SAM" id="SignalP"/>
    </source>
</evidence>
<feature type="chain" id="PRO_5027072876" evidence="1">
    <location>
        <begin position="24"/>
        <end position="208"/>
    </location>
</feature>
<feature type="signal peptide" evidence="1">
    <location>
        <begin position="1"/>
        <end position="23"/>
    </location>
</feature>